<dbReference type="InterPro" id="IPR012675">
    <property type="entry name" value="Beta-grasp_dom_sf"/>
</dbReference>
<name>A0ABV7FRA3_9ALTE</name>
<evidence type="ECO:0000313" key="6">
    <source>
        <dbReference type="Proteomes" id="UP001595478"/>
    </source>
</evidence>
<dbReference type="PANTHER" id="PTHR42815">
    <property type="entry name" value="FAD-BINDING, PUTATIVE (AFU_ORTHOLOGUE AFUA_6G07600)-RELATED"/>
    <property type="match status" value="1"/>
</dbReference>
<evidence type="ECO:0000256" key="1">
    <source>
        <dbReference type="ARBA" id="ARBA00023075"/>
    </source>
</evidence>
<dbReference type="EMBL" id="JBHRSW010000036">
    <property type="protein sequence ID" value="MFC3122823.1"/>
    <property type="molecule type" value="Genomic_DNA"/>
</dbReference>
<dbReference type="Gene3D" id="3.40.50.80">
    <property type="entry name" value="Nucleotide-binding domain of ferredoxin-NADP reductase (FNR) module"/>
    <property type="match status" value="1"/>
</dbReference>
<dbReference type="Pfam" id="PF00111">
    <property type="entry name" value="Fer2"/>
    <property type="match status" value="1"/>
</dbReference>
<organism evidence="5 6">
    <name type="scientific">Agaribacter flavus</name>
    <dbReference type="NCBI Taxonomy" id="1902781"/>
    <lineage>
        <taxon>Bacteria</taxon>
        <taxon>Pseudomonadati</taxon>
        <taxon>Pseudomonadota</taxon>
        <taxon>Gammaproteobacteria</taxon>
        <taxon>Alteromonadales</taxon>
        <taxon>Alteromonadaceae</taxon>
        <taxon>Agaribacter</taxon>
    </lineage>
</organism>
<dbReference type="SUPFAM" id="SSF54292">
    <property type="entry name" value="2Fe-2S ferredoxin-like"/>
    <property type="match status" value="1"/>
</dbReference>
<dbReference type="SUPFAM" id="SSF52343">
    <property type="entry name" value="Ferredoxin reductase-like, C-terminal NADP-linked domain"/>
    <property type="match status" value="1"/>
</dbReference>
<dbReference type="Proteomes" id="UP001595478">
    <property type="component" value="Unassembled WGS sequence"/>
</dbReference>
<keyword evidence="1" id="KW-0830">Ubiquinone</keyword>
<dbReference type="InterPro" id="IPR012349">
    <property type="entry name" value="Split_barrel_FMN-bd"/>
</dbReference>
<dbReference type="InterPro" id="IPR001433">
    <property type="entry name" value="OxRdtase_FAD/NAD-bd"/>
</dbReference>
<dbReference type="InterPro" id="IPR039261">
    <property type="entry name" value="FNR_nucleotide-bd"/>
</dbReference>
<dbReference type="InterPro" id="IPR008333">
    <property type="entry name" value="Cbr1-like_FAD-bd_dom"/>
</dbReference>
<dbReference type="Pfam" id="PF00175">
    <property type="entry name" value="NAD_binding_1"/>
    <property type="match status" value="1"/>
</dbReference>
<dbReference type="CDD" id="cd06184">
    <property type="entry name" value="flavohem_like_fad_nad_binding"/>
    <property type="match status" value="1"/>
</dbReference>
<evidence type="ECO:0000259" key="3">
    <source>
        <dbReference type="PROSITE" id="PS51085"/>
    </source>
</evidence>
<dbReference type="Gene3D" id="3.10.20.30">
    <property type="match status" value="1"/>
</dbReference>
<dbReference type="InterPro" id="IPR017927">
    <property type="entry name" value="FAD-bd_FR_type"/>
</dbReference>
<dbReference type="SUPFAM" id="SSF63380">
    <property type="entry name" value="Riboflavin synthase domain-like"/>
    <property type="match status" value="1"/>
</dbReference>
<dbReference type="InterPro" id="IPR017938">
    <property type="entry name" value="Riboflavin_synthase-like_b-brl"/>
</dbReference>
<dbReference type="Gene3D" id="2.30.110.10">
    <property type="entry name" value="Electron Transport, Fmn-binding Protein, Chain A"/>
    <property type="match status" value="1"/>
</dbReference>
<dbReference type="PROSITE" id="PS51085">
    <property type="entry name" value="2FE2S_FER_2"/>
    <property type="match status" value="1"/>
</dbReference>
<dbReference type="SUPFAM" id="SSF50475">
    <property type="entry name" value="FMN-binding split barrel"/>
    <property type="match status" value="1"/>
</dbReference>
<gene>
    <name evidence="5" type="ORF">ACFOHL_14455</name>
</gene>
<sequence>MFGKAGFIQSPNDKTLTISSIPNLKETLNLDFTQDKKIGLVGVELHTRRRNRMNGRIKHIGSEEFSISVEQSFGNCPQYIQKRHLNGAINTKRNIPSSLGLDSSPSKQTRRLVSQADTFFIASRTKIFSEDERCGIDASHRGGKPGFVKIDGDTLYFPDFSGNRFFNTLGNIKSDGRVGLFFPNFSNGEAVFISGDASIIWDEAISAKVEGAERVISIKIRNSIFIPDYLEMTGELEEMSPSLTNTGTWPNDTGTKQSSGLFTIINKRKESRDITSFYLAPKSINSTLKQYVPGQFLPIGVKQEGTSELINRSYTLSRAPADDSYRISVKREKNGTVSRILHDELHVGDTIQAGQPAGQFTLAENEHSIVFLSGGVGITPMLAMLESLVKKYERDKQVKKVWFIHGTQSPETLAFLNELNTYTTRYSWLNTHIIFSRSLPNNRNMDVKINSGRVNIELLKQILPFDHYDFYLCGSEPFMRQLYSGLTGMGIKPSNIFYEFFGQGSIEESNNEGLETAEETEIHFTKSNIKARWTQEEGSLLEFAEKQGLKPMYSCRVGNCGACSCGVNNGDVTYSNVPSFIADEGKVLLCSATPKRGTTTLSIDL</sequence>
<dbReference type="CDD" id="cd00207">
    <property type="entry name" value="fer2"/>
    <property type="match status" value="1"/>
</dbReference>
<dbReference type="InterPro" id="IPR006058">
    <property type="entry name" value="2Fe2S_fd_BS"/>
</dbReference>
<reference evidence="6" key="1">
    <citation type="journal article" date="2019" name="Int. J. Syst. Evol. Microbiol.">
        <title>The Global Catalogue of Microorganisms (GCM) 10K type strain sequencing project: providing services to taxonomists for standard genome sequencing and annotation.</title>
        <authorList>
            <consortium name="The Broad Institute Genomics Platform"/>
            <consortium name="The Broad Institute Genome Sequencing Center for Infectious Disease"/>
            <person name="Wu L."/>
            <person name="Ma J."/>
        </authorList>
    </citation>
    <scope>NUCLEOTIDE SEQUENCE [LARGE SCALE GENOMIC DNA]</scope>
    <source>
        <strain evidence="6">KCTC 52473</strain>
    </source>
</reference>
<evidence type="ECO:0000256" key="2">
    <source>
        <dbReference type="ARBA" id="ARBA00034078"/>
    </source>
</evidence>
<dbReference type="RefSeq" id="WP_376920953.1">
    <property type="nucleotide sequence ID" value="NZ_JBHRSW010000036.1"/>
</dbReference>
<dbReference type="InterPro" id="IPR036010">
    <property type="entry name" value="2Fe-2S_ferredoxin-like_sf"/>
</dbReference>
<dbReference type="PANTHER" id="PTHR42815:SF2">
    <property type="entry name" value="FAD-BINDING, PUTATIVE (AFU_ORTHOLOGUE AFUA_6G07600)-RELATED"/>
    <property type="match status" value="1"/>
</dbReference>
<keyword evidence="6" id="KW-1185">Reference proteome</keyword>
<dbReference type="InterPro" id="IPR001041">
    <property type="entry name" value="2Fe-2S_ferredoxin-type"/>
</dbReference>
<dbReference type="Gene3D" id="2.40.30.10">
    <property type="entry name" value="Translation factors"/>
    <property type="match status" value="1"/>
</dbReference>
<feature type="domain" description="FAD-binding FR-type" evidence="4">
    <location>
        <begin position="257"/>
        <end position="363"/>
    </location>
</feature>
<protein>
    <submittedName>
        <fullName evidence="5">Pyridoxamine 5'-phosphate oxidase family protein</fullName>
    </submittedName>
</protein>
<comment type="caution">
    <text evidence="5">The sequence shown here is derived from an EMBL/GenBank/DDBJ whole genome shotgun (WGS) entry which is preliminary data.</text>
</comment>
<feature type="domain" description="2Fe-2S ferredoxin-type" evidence="3">
    <location>
        <begin position="520"/>
        <end position="605"/>
    </location>
</feature>
<proteinExistence type="predicted"/>
<dbReference type="PROSITE" id="PS00197">
    <property type="entry name" value="2FE2S_FER_1"/>
    <property type="match status" value="1"/>
</dbReference>
<evidence type="ECO:0000259" key="4">
    <source>
        <dbReference type="PROSITE" id="PS51384"/>
    </source>
</evidence>
<dbReference type="Pfam" id="PF00970">
    <property type="entry name" value="FAD_binding_6"/>
    <property type="match status" value="1"/>
</dbReference>
<evidence type="ECO:0000313" key="5">
    <source>
        <dbReference type="EMBL" id="MFC3122823.1"/>
    </source>
</evidence>
<dbReference type="PRINTS" id="PR00410">
    <property type="entry name" value="PHEHYDRXLASE"/>
</dbReference>
<dbReference type="PROSITE" id="PS51384">
    <property type="entry name" value="FAD_FR"/>
    <property type="match status" value="1"/>
</dbReference>
<accession>A0ABV7FRA3</accession>
<comment type="cofactor">
    <cofactor evidence="2">
        <name>[2Fe-2S] cluster</name>
        <dbReference type="ChEBI" id="CHEBI:190135"/>
    </cofactor>
</comment>